<dbReference type="Pfam" id="PF00753">
    <property type="entry name" value="Lactamase_B"/>
    <property type="match status" value="1"/>
</dbReference>
<evidence type="ECO:0000313" key="2">
    <source>
        <dbReference type="EMBL" id="EEG51140.1"/>
    </source>
</evidence>
<proteinExistence type="predicted"/>
<dbReference type="InterPro" id="IPR001279">
    <property type="entry name" value="Metallo-B-lactamas"/>
</dbReference>
<dbReference type="SUPFAM" id="SSF56281">
    <property type="entry name" value="Metallo-hydrolase/oxidoreductase"/>
    <property type="match status" value="1"/>
</dbReference>
<organism evidence="2 3">
    <name type="scientific">[Clostridium] asparagiforme DSM 15981</name>
    <dbReference type="NCBI Taxonomy" id="518636"/>
    <lineage>
        <taxon>Bacteria</taxon>
        <taxon>Bacillati</taxon>
        <taxon>Bacillota</taxon>
        <taxon>Clostridia</taxon>
        <taxon>Lachnospirales</taxon>
        <taxon>Lachnospiraceae</taxon>
        <taxon>Enterocloster</taxon>
    </lineage>
</organism>
<reference evidence="2 3" key="1">
    <citation type="submission" date="2009-01" db="EMBL/GenBank/DDBJ databases">
        <authorList>
            <person name="Fulton L."/>
            <person name="Clifton S."/>
            <person name="Fulton B."/>
            <person name="Xu J."/>
            <person name="Minx P."/>
            <person name="Pepin K.H."/>
            <person name="Johnson M."/>
            <person name="Bhonagiri V."/>
            <person name="Nash W.E."/>
            <person name="Mardis E.R."/>
            <person name="Wilson R.K."/>
        </authorList>
    </citation>
    <scope>NUCLEOTIDE SEQUENCE [LARGE SCALE GENOMIC DNA]</scope>
    <source>
        <strain evidence="2 3">DSM 15981</strain>
    </source>
</reference>
<dbReference type="Proteomes" id="UP000004756">
    <property type="component" value="Unassembled WGS sequence"/>
</dbReference>
<dbReference type="InterPro" id="IPR052533">
    <property type="entry name" value="WalJ/YycJ-like"/>
</dbReference>
<protein>
    <recommendedName>
        <fullName evidence="1">Metallo-beta-lactamase domain-containing protein</fullName>
    </recommendedName>
</protein>
<evidence type="ECO:0000259" key="1">
    <source>
        <dbReference type="Pfam" id="PF00753"/>
    </source>
</evidence>
<feature type="domain" description="Metallo-beta-lactamase" evidence="1">
    <location>
        <begin position="18"/>
        <end position="93"/>
    </location>
</feature>
<reference evidence="2 3" key="2">
    <citation type="submission" date="2009-02" db="EMBL/GenBank/DDBJ databases">
        <title>Draft genome sequence of Clostridium asparagiforme (DSM 15981).</title>
        <authorList>
            <person name="Sudarsanam P."/>
            <person name="Ley R."/>
            <person name="Guruge J."/>
            <person name="Turnbaugh P.J."/>
            <person name="Mahowald M."/>
            <person name="Liep D."/>
            <person name="Gordon J."/>
        </authorList>
    </citation>
    <scope>NUCLEOTIDE SEQUENCE [LARGE SCALE GENOMIC DNA]</scope>
    <source>
        <strain evidence="2 3">DSM 15981</strain>
    </source>
</reference>
<feature type="non-terminal residue" evidence="2">
    <location>
        <position position="101"/>
    </location>
</feature>
<evidence type="ECO:0000313" key="3">
    <source>
        <dbReference type="Proteomes" id="UP000004756"/>
    </source>
</evidence>
<dbReference type="Gene3D" id="3.60.15.10">
    <property type="entry name" value="Ribonuclease Z/Hydroxyacylglutathione hydrolase-like"/>
    <property type="match status" value="1"/>
</dbReference>
<dbReference type="PANTHER" id="PTHR47619:SF1">
    <property type="entry name" value="EXODEOXYRIBONUCLEASE WALJ"/>
    <property type="match status" value="1"/>
</dbReference>
<keyword evidence="3" id="KW-1185">Reference proteome</keyword>
<dbReference type="EMBL" id="ACCJ01000591">
    <property type="protein sequence ID" value="EEG51140.1"/>
    <property type="molecule type" value="Genomic_DNA"/>
</dbReference>
<gene>
    <name evidence="2" type="ORF">CLOSTASPAR_06808</name>
</gene>
<name>C0DC01_9FIRM</name>
<dbReference type="InterPro" id="IPR036866">
    <property type="entry name" value="RibonucZ/Hydroxyglut_hydro"/>
</dbReference>
<accession>C0DC01</accession>
<dbReference type="HOGENOM" id="CLU_178131_0_0_9"/>
<comment type="caution">
    <text evidence="2">The sequence shown here is derived from an EMBL/GenBank/DDBJ whole genome shotgun (WGS) entry which is preliminary data.</text>
</comment>
<sequence>MKSRGTYNMRMVSIASGSSGNCIYIGSDKTHILVDAGISNKRIQQGLNDIGLKGGDVDGILITHEHSDHIKGLGVLARKYQVPIYATRETLDEIRSKSSLG</sequence>
<dbReference type="AlphaFoldDB" id="C0DC01"/>
<dbReference type="PANTHER" id="PTHR47619">
    <property type="entry name" value="METALLO-HYDROLASE YYCJ-RELATED"/>
    <property type="match status" value="1"/>
</dbReference>